<dbReference type="Proteomes" id="UP000707451">
    <property type="component" value="Unassembled WGS sequence"/>
</dbReference>
<reference evidence="2" key="1">
    <citation type="submission" date="2021-06" db="EMBL/GenBank/DDBJ databases">
        <title>Genome Sequence of Mortierella hyaline Strain SCG-10, a Cold-Adapted, Nitrate-Reducing Fungus Isolated from Soil in Minnesota, USA.</title>
        <authorList>
            <person name="Aldossari N."/>
        </authorList>
    </citation>
    <scope>NUCLEOTIDE SEQUENCE</scope>
    <source>
        <strain evidence="2">SCG-10</strain>
    </source>
</reference>
<evidence type="ECO:0000256" key="1">
    <source>
        <dbReference type="SAM" id="MobiDB-lite"/>
    </source>
</evidence>
<dbReference type="AlphaFoldDB" id="A0A9P7Y1J0"/>
<name>A0A9P7Y1J0_9FUNG</name>
<comment type="caution">
    <text evidence="2">The sequence shown here is derived from an EMBL/GenBank/DDBJ whole genome shotgun (WGS) entry which is preliminary data.</text>
</comment>
<dbReference type="OrthoDB" id="10489090at2759"/>
<accession>A0A9P7Y1J0</accession>
<evidence type="ECO:0000313" key="2">
    <source>
        <dbReference type="EMBL" id="KAG9069779.1"/>
    </source>
</evidence>
<dbReference type="EMBL" id="JAHRHY010000004">
    <property type="protein sequence ID" value="KAG9069779.1"/>
    <property type="molecule type" value="Genomic_DNA"/>
</dbReference>
<feature type="compositionally biased region" description="Low complexity" evidence="1">
    <location>
        <begin position="371"/>
        <end position="381"/>
    </location>
</feature>
<gene>
    <name evidence="2" type="ORF">KI688_009104</name>
</gene>
<organism evidence="2 3">
    <name type="scientific">Linnemannia hyalina</name>
    <dbReference type="NCBI Taxonomy" id="64524"/>
    <lineage>
        <taxon>Eukaryota</taxon>
        <taxon>Fungi</taxon>
        <taxon>Fungi incertae sedis</taxon>
        <taxon>Mucoromycota</taxon>
        <taxon>Mortierellomycotina</taxon>
        <taxon>Mortierellomycetes</taxon>
        <taxon>Mortierellales</taxon>
        <taxon>Mortierellaceae</taxon>
        <taxon>Linnemannia</taxon>
    </lineage>
</organism>
<proteinExistence type="predicted"/>
<protein>
    <submittedName>
        <fullName evidence="2">Uncharacterized protein</fullName>
    </submittedName>
</protein>
<feature type="region of interest" description="Disordered" evidence="1">
    <location>
        <begin position="271"/>
        <end position="323"/>
    </location>
</feature>
<feature type="compositionally biased region" description="Polar residues" evidence="1">
    <location>
        <begin position="345"/>
        <end position="367"/>
    </location>
</feature>
<keyword evidence="3" id="KW-1185">Reference proteome</keyword>
<evidence type="ECO:0000313" key="3">
    <source>
        <dbReference type="Proteomes" id="UP000707451"/>
    </source>
</evidence>
<sequence>MSEIQRREAFPNITATTTIQISEAGVLNILCVTTDPNAATFFGFAYADDYSTITTNPQLAVRVRSNTNPSSEGDFTWSVVSKLDGSKLNGYPDAVNGVDYSRAINAELVVTVFGRHAPHTSLYRHRGPLQDSIQSYRNNGARIHRPDKSAFYTLSAPSTSIILGPVVEFDADVIEMEYFVPIGPRSGASTFGLIKKYNDMFAFDNDDDLRYTHLIKDIKVSDTSTSNLYPVLPSDPPSEGQHYRQEASSGLLLERNKDIIAISILDKEKIASDEDNNSSISSKKIGDEGDGPTPLFLEGKYPDSSHRERRAPSYTDNLPMAPTTPVPERLQDQLKELQAEMQALQDRTSQTTQFSSHPRPNFVTTISYDRAPATATTTTPDPSEPQTRVLTTLKGP</sequence>
<feature type="region of interest" description="Disordered" evidence="1">
    <location>
        <begin position="342"/>
        <end position="396"/>
    </location>
</feature>